<reference evidence="2 3" key="1">
    <citation type="submission" date="2016-10" db="EMBL/GenBank/DDBJ databases">
        <title>The genome sequence of Colletotrichum fioriniae PJ7.</title>
        <authorList>
            <person name="Baroncelli R."/>
        </authorList>
    </citation>
    <scope>NUCLEOTIDE SEQUENCE [LARGE SCALE GENOMIC DNA]</scope>
    <source>
        <strain evidence="2">Col 31</strain>
    </source>
</reference>
<evidence type="ECO:0000256" key="1">
    <source>
        <dbReference type="SAM" id="MobiDB-lite"/>
    </source>
</evidence>
<feature type="region of interest" description="Disordered" evidence="1">
    <location>
        <begin position="84"/>
        <end position="103"/>
    </location>
</feature>
<sequence>MVGSTIPLASLVLFFFIKRHCTSYMHGRQGFRGEKRQGFSFRIFCGLLVRSQCVGVGVGVGFFFSPNGFSVKLGQLALVGKAGWGGGREGNGGEGRSGGGKLSWVLA</sequence>
<accession>A0AAI9XY18</accession>
<protein>
    <submittedName>
        <fullName evidence="2">Uncharacterized protein</fullName>
    </submittedName>
</protein>
<gene>
    <name evidence="2" type="ORF">CMEL01_11293</name>
</gene>
<evidence type="ECO:0000313" key="2">
    <source>
        <dbReference type="EMBL" id="KAK1467300.1"/>
    </source>
</evidence>
<dbReference type="EMBL" id="MLGG01000002">
    <property type="protein sequence ID" value="KAK1467300.1"/>
    <property type="molecule type" value="Genomic_DNA"/>
</dbReference>
<dbReference type="AlphaFoldDB" id="A0AAI9XY18"/>
<keyword evidence="3" id="KW-1185">Reference proteome</keyword>
<proteinExistence type="predicted"/>
<feature type="compositionally biased region" description="Gly residues" evidence="1">
    <location>
        <begin position="84"/>
        <end position="101"/>
    </location>
</feature>
<dbReference type="Proteomes" id="UP001239795">
    <property type="component" value="Unassembled WGS sequence"/>
</dbReference>
<comment type="caution">
    <text evidence="2">The sequence shown here is derived from an EMBL/GenBank/DDBJ whole genome shotgun (WGS) entry which is preliminary data.</text>
</comment>
<evidence type="ECO:0000313" key="3">
    <source>
        <dbReference type="Proteomes" id="UP001239795"/>
    </source>
</evidence>
<name>A0AAI9XY18_9PEZI</name>
<organism evidence="2 3">
    <name type="scientific">Colletotrichum melonis</name>
    <dbReference type="NCBI Taxonomy" id="1209925"/>
    <lineage>
        <taxon>Eukaryota</taxon>
        <taxon>Fungi</taxon>
        <taxon>Dikarya</taxon>
        <taxon>Ascomycota</taxon>
        <taxon>Pezizomycotina</taxon>
        <taxon>Sordariomycetes</taxon>
        <taxon>Hypocreomycetidae</taxon>
        <taxon>Glomerellales</taxon>
        <taxon>Glomerellaceae</taxon>
        <taxon>Colletotrichum</taxon>
        <taxon>Colletotrichum acutatum species complex</taxon>
    </lineage>
</organism>